<evidence type="ECO:0000259" key="7">
    <source>
        <dbReference type="PROSITE" id="PS50006"/>
    </source>
</evidence>
<feature type="compositionally biased region" description="Basic and acidic residues" evidence="6">
    <location>
        <begin position="992"/>
        <end position="1001"/>
    </location>
</feature>
<dbReference type="InterPro" id="IPR025999">
    <property type="entry name" value="MCRS_N"/>
</dbReference>
<comment type="caution">
    <text evidence="8">The sequence shown here is derived from an EMBL/GenBank/DDBJ whole genome shotgun (WGS) entry which is preliminary data.</text>
</comment>
<feature type="compositionally biased region" description="Basic and acidic residues" evidence="6">
    <location>
        <begin position="455"/>
        <end position="470"/>
    </location>
</feature>
<sequence>MATLGASIAAAPPWSPEDDLLLKNAVEEGASLEALAKGAVRFSRKFTVTELRDRWHSLLYDPVVSAEASLRMVEYELSAKKSGSGNKNLEVASKRKYESVRRLYYAMRKRICRDSSIPDLSDANDYLMDPSTVEGSNPNGYVRGDCFDGLPERVQVFSLKQSARRGDASTQQKNAYGEFPSTCGDRTELREETSPSNALPNSGASFHLSRFPCSHSSLSLWKHTGDNSMHEMPTNVSLDNKVQVVGEAMLPPGSMDCAKCSLIKYEPQHTEQVLSDEHNGEQIGEPAPLSDPYMMDISDCLLNFANEEDVVSIDIDGKGAIDAGHDVKDKNSCVTFISDSCVLNRPDDKIEDNALTPSDAQEMEGTMCQASCGSASAEKSDAAAGLSDPCHSGSATKSSTKFIVDTYDEGMVCTLNTEDPEIPCNDDITPQTALYGSAIQQRHDRSTIHAFPSSNKEKKAEEPSISKNEEKKLESASMVYTIVEPHIQADAVPNCDLVNSGAKFELSHGQGAGILLKESADQADMNLCRQSADSSSHAEDYTLSEKSPATDFLMKAAENSSMSNISELDGSPSVIDYEENESDPHIPNFDDIEAMILDMDLWPKDWESSASKEVSKYKREDARRAIIRMEQSARSSIQRAIGSRGALAVLHGRHSKHYIRKVAVILGRSTDDFEVDIDLSGEGRTNRISRRQALIKLEQEGSFSMKNLGKSSMFLNGKEVYKGQSIRLTPSCLIEVKGIAFVFEMNNKSVRQYLGKLAQESQRETNSFEWSPEGNLSYDKEMKQKKVFYRAVILEGSTSHALMYSNNAIRSRGGAAAAAREKPQSDPRGKDPTADRPLWEQTVCEDAAFPEPCDPSELSPSPHLSESTNVRFLVSNHSLVEKFERVPEAKKFARPSMSQEVHMRADSVNEHSLKKDNDCLGTIDDRKEDATSVNSSKSNGSPKQRNLPKDPTSDGGLHPEGNGKANRGAEVNKNSTNPARETSNSSNEDEKEEKSVDRPDLQDSPIKSVPCNDSEDSNAMEQDVSTGDSADHLKIANRCAVFFAAESPLFSAESLLYLVKVCDICGDAGREDLLAICCRCTDGAEHTYCMREMLQKVPEGDWLCEECKLAEESTAQKSDLDFEEKSSTKAMQVLGKRPAEDIGVARAVKKQALEVNARSPRMVNLNGTAASSRNSSFKNMDKGKGRASHDNSEMPLSPTAPRNQASKNALLKSKSFSALTAKSKVKQEEGFPQKPRGARSNSLLDTKIGPLRTLGKSASFKHVNQGRADSPDSKVKIYPAKFSNVQELKGASKHRDEQNPADRSRLPRVDQDRPSTTRNSPVLYAPKLDQKPSSRSDTHSLSSASDSRDSNIIQSDGKPGSSLSKSASYVARRGTDGTVGSGGSSSSDGGCNTSIKKRSNHIGPKGGNLSGLPSSSEKLCSSGTGNIQDVLTRARESRNHVEKTQESSASRFGKAVTSGSRTLPCEKCDEFGHTAEVCLHGSSQACDIDVTATKFVRGDMTYGSKSTVPVTSAMLKKPGIYRRNKALDRSDNLSVPNAPATQEQPTFPDLSKKSENVPQLNGVNEAIHSLKAGALESKAKPVLRELPALWNASIIPEHDCIWQGGFQVYRGSKLIDLHGGFQAHLSTCVSPKVLEMVTKFPDKIALNEVPRVSSWPIQFRESGTKEDHIALYFFAQDLESYERNYRGLLENMMNSDLALKGDLGSAELLIFPSNQLPEKSQRWNMSFYLWGVFKGSRANVLDSGLGEGEGSRKKQKTDNHETSGCNSPRDASPSRDGFAHQVHDLNECSAVAENLSGDYDNGVALKGTETAERFLFPVSFQDSKELMTGNISIPWKSASSMDNEVRCHGGLPVPDLELALGAETKSPGKGISFLVEQSKPSSSDRAAPEPKENEDDDPSASLSLSLSFPFPDEERRSIKPSLPKEKLLQEGTL</sequence>
<feature type="region of interest" description="Disordered" evidence="6">
    <location>
        <begin position="448"/>
        <end position="470"/>
    </location>
</feature>
<feature type="compositionally biased region" description="Polar residues" evidence="6">
    <location>
        <begin position="1165"/>
        <end position="1178"/>
    </location>
</feature>
<feature type="compositionally biased region" description="Polar residues" evidence="6">
    <location>
        <begin position="931"/>
        <end position="944"/>
    </location>
</feature>
<dbReference type="InterPro" id="IPR001005">
    <property type="entry name" value="SANT/Myb"/>
</dbReference>
<dbReference type="GO" id="GO:0008270">
    <property type="term" value="F:zinc ion binding"/>
    <property type="evidence" value="ECO:0007669"/>
    <property type="project" value="UniProtKB-KW"/>
</dbReference>
<dbReference type="InterPro" id="IPR013083">
    <property type="entry name" value="Znf_RING/FYVE/PHD"/>
</dbReference>
<dbReference type="Proteomes" id="UP000197138">
    <property type="component" value="Unassembled WGS sequence"/>
</dbReference>
<evidence type="ECO:0000313" key="8">
    <source>
        <dbReference type="EMBL" id="OWM69488.1"/>
    </source>
</evidence>
<feature type="compositionally biased region" description="Basic and acidic residues" evidence="6">
    <location>
        <begin position="1328"/>
        <end position="1338"/>
    </location>
</feature>
<keyword evidence="4" id="KW-0805">Transcription regulation</keyword>
<accession>A0A218WAL4</accession>
<dbReference type="GO" id="GO:0034244">
    <property type="term" value="P:negative regulation of transcription elongation by RNA polymerase II"/>
    <property type="evidence" value="ECO:0007669"/>
    <property type="project" value="InterPro"/>
</dbReference>
<feature type="compositionally biased region" description="Basic and acidic residues" evidence="6">
    <location>
        <begin position="1912"/>
        <end position="1933"/>
    </location>
</feature>
<evidence type="ECO:0000313" key="9">
    <source>
        <dbReference type="Proteomes" id="UP000197138"/>
    </source>
</evidence>
<dbReference type="SMART" id="SM00240">
    <property type="entry name" value="FHA"/>
    <property type="match status" value="1"/>
</dbReference>
<dbReference type="PANTHER" id="PTHR33304:SF9">
    <property type="entry name" value="RING_FYVE_PHD ZINC FINGER SUPERFAMILY PROTEIN"/>
    <property type="match status" value="1"/>
</dbReference>
<feature type="compositionally biased region" description="Basic and acidic residues" evidence="6">
    <location>
        <begin position="1749"/>
        <end position="1761"/>
    </location>
</feature>
<feature type="region of interest" description="Disordered" evidence="6">
    <location>
        <begin position="891"/>
        <end position="1025"/>
    </location>
</feature>
<feature type="region of interest" description="Disordered" evidence="6">
    <location>
        <begin position="1286"/>
        <end position="1424"/>
    </location>
</feature>
<feature type="domain" description="FHA" evidence="7">
    <location>
        <begin position="664"/>
        <end position="720"/>
    </location>
</feature>
<dbReference type="GO" id="GO:0140566">
    <property type="term" value="F:histone reader activity"/>
    <property type="evidence" value="ECO:0007669"/>
    <property type="project" value="InterPro"/>
</dbReference>
<dbReference type="InterPro" id="IPR049914">
    <property type="entry name" value="PHD1-3/5-6"/>
</dbReference>
<feature type="compositionally biased region" description="Basic and acidic residues" evidence="6">
    <location>
        <begin position="901"/>
        <end position="930"/>
    </location>
</feature>
<feature type="compositionally biased region" description="Basic and acidic residues" evidence="6">
    <location>
        <begin position="819"/>
        <end position="837"/>
    </location>
</feature>
<evidence type="ECO:0000256" key="4">
    <source>
        <dbReference type="ARBA" id="ARBA00023015"/>
    </source>
</evidence>
<feature type="compositionally biased region" description="Basic and acidic residues" evidence="6">
    <location>
        <begin position="1179"/>
        <end position="1192"/>
    </location>
</feature>
<feature type="compositionally biased region" description="Polar residues" evidence="6">
    <location>
        <begin position="1532"/>
        <end position="1545"/>
    </location>
</feature>
<dbReference type="InterPro" id="IPR011011">
    <property type="entry name" value="Znf_FYVE_PHD"/>
</dbReference>
<feature type="region of interest" description="Disordered" evidence="6">
    <location>
        <begin position="813"/>
        <end position="837"/>
    </location>
</feature>
<keyword evidence="3" id="KW-0862">Zinc</keyword>
<gene>
    <name evidence="8" type="ORF">CDL15_Pgr013949</name>
</gene>
<feature type="compositionally biased region" description="Polar residues" evidence="6">
    <location>
        <begin position="1411"/>
        <end position="1424"/>
    </location>
</feature>
<dbReference type="Gene3D" id="2.60.200.20">
    <property type="match status" value="1"/>
</dbReference>
<evidence type="ECO:0000256" key="5">
    <source>
        <dbReference type="ARBA" id="ARBA00023163"/>
    </source>
</evidence>
<feature type="region of interest" description="Disordered" evidence="6">
    <location>
        <begin position="1876"/>
        <end position="1933"/>
    </location>
</feature>
<reference evidence="9" key="1">
    <citation type="journal article" date="2017" name="Plant J.">
        <title>The pomegranate (Punica granatum L.) genome and the genomics of punicalagin biosynthesis.</title>
        <authorList>
            <person name="Qin G."/>
            <person name="Xu C."/>
            <person name="Ming R."/>
            <person name="Tang H."/>
            <person name="Guyot R."/>
            <person name="Kramer E.M."/>
            <person name="Hu Y."/>
            <person name="Yi X."/>
            <person name="Qi Y."/>
            <person name="Xu X."/>
            <person name="Gao Z."/>
            <person name="Pan H."/>
            <person name="Jian J."/>
            <person name="Tian Y."/>
            <person name="Yue Z."/>
            <person name="Xu Y."/>
        </authorList>
    </citation>
    <scope>NUCLEOTIDE SEQUENCE [LARGE SCALE GENOMIC DNA]</scope>
    <source>
        <strain evidence="9">cv. Dabenzi</strain>
    </source>
</reference>
<proteinExistence type="predicted"/>
<dbReference type="InterPro" id="IPR056280">
    <property type="entry name" value="AIPP2-like_SPOC"/>
</dbReference>
<dbReference type="Pfam" id="PF23121">
    <property type="entry name" value="SPOC_AIPP2"/>
    <property type="match status" value="1"/>
</dbReference>
<dbReference type="SUPFAM" id="SSF57903">
    <property type="entry name" value="FYVE/PHD zinc finger"/>
    <property type="match status" value="1"/>
</dbReference>
<dbReference type="Gene3D" id="3.30.40.10">
    <property type="entry name" value="Zinc/RING finger domain, C3HC4 (zinc finger)"/>
    <property type="match status" value="1"/>
</dbReference>
<keyword evidence="1" id="KW-0479">Metal-binding</keyword>
<feature type="compositionally biased region" description="Low complexity" evidence="6">
    <location>
        <begin position="1899"/>
        <end position="1910"/>
    </location>
</feature>
<protein>
    <recommendedName>
        <fullName evidence="7">FHA domain-containing protein</fullName>
    </recommendedName>
</protein>
<dbReference type="CDD" id="cd00167">
    <property type="entry name" value="SANT"/>
    <property type="match status" value="1"/>
</dbReference>
<dbReference type="Pfam" id="PF13325">
    <property type="entry name" value="MCRS_N"/>
    <property type="match status" value="1"/>
</dbReference>
<evidence type="ECO:0000256" key="2">
    <source>
        <dbReference type="ARBA" id="ARBA00022771"/>
    </source>
</evidence>
<keyword evidence="2" id="KW-0863">Zinc-finger</keyword>
<name>A0A218WAL4_PUNGR</name>
<dbReference type="CDD" id="cd22687">
    <property type="entry name" value="FHA_MCRS1"/>
    <property type="match status" value="1"/>
</dbReference>
<feature type="region of interest" description="Disordered" evidence="6">
    <location>
        <begin position="161"/>
        <end position="201"/>
    </location>
</feature>
<evidence type="ECO:0000256" key="1">
    <source>
        <dbReference type="ARBA" id="ARBA00022723"/>
    </source>
</evidence>
<dbReference type="SUPFAM" id="SSF49879">
    <property type="entry name" value="SMAD/FHA domain"/>
    <property type="match status" value="1"/>
</dbReference>
<dbReference type="PANTHER" id="PTHR33304">
    <property type="match status" value="1"/>
</dbReference>
<evidence type="ECO:0000256" key="6">
    <source>
        <dbReference type="SAM" id="MobiDB-lite"/>
    </source>
</evidence>
<dbReference type="Pfam" id="PF00498">
    <property type="entry name" value="FHA"/>
    <property type="match status" value="1"/>
</dbReference>
<evidence type="ECO:0000256" key="3">
    <source>
        <dbReference type="ARBA" id="ARBA00022833"/>
    </source>
</evidence>
<organism evidence="8 9">
    <name type="scientific">Punica granatum</name>
    <name type="common">Pomegranate</name>
    <dbReference type="NCBI Taxonomy" id="22663"/>
    <lineage>
        <taxon>Eukaryota</taxon>
        <taxon>Viridiplantae</taxon>
        <taxon>Streptophyta</taxon>
        <taxon>Embryophyta</taxon>
        <taxon>Tracheophyta</taxon>
        <taxon>Spermatophyta</taxon>
        <taxon>Magnoliopsida</taxon>
        <taxon>eudicotyledons</taxon>
        <taxon>Gunneridae</taxon>
        <taxon>Pentapetalae</taxon>
        <taxon>rosids</taxon>
        <taxon>malvids</taxon>
        <taxon>Myrtales</taxon>
        <taxon>Lythraceae</taxon>
        <taxon>Punica</taxon>
    </lineage>
</organism>
<feature type="region of interest" description="Disordered" evidence="6">
    <location>
        <begin position="1744"/>
        <end position="1777"/>
    </location>
</feature>
<dbReference type="EMBL" id="MTKT01004864">
    <property type="protein sequence ID" value="OWM69488.1"/>
    <property type="molecule type" value="Genomic_DNA"/>
</dbReference>
<dbReference type="InterPro" id="IPR000253">
    <property type="entry name" value="FHA_dom"/>
</dbReference>
<feature type="region of interest" description="Disordered" evidence="6">
    <location>
        <begin position="1256"/>
        <end position="1275"/>
    </location>
</feature>
<feature type="region of interest" description="Disordered" evidence="6">
    <location>
        <begin position="1528"/>
        <end position="1553"/>
    </location>
</feature>
<feature type="region of interest" description="Disordered" evidence="6">
    <location>
        <begin position="1164"/>
        <end position="1203"/>
    </location>
</feature>
<feature type="compositionally biased region" description="Basic and acidic residues" evidence="6">
    <location>
        <begin position="1293"/>
        <end position="1315"/>
    </location>
</feature>
<feature type="compositionally biased region" description="Polar residues" evidence="6">
    <location>
        <begin position="972"/>
        <end position="982"/>
    </location>
</feature>
<feature type="region of interest" description="Disordered" evidence="6">
    <location>
        <begin position="1221"/>
        <end position="1247"/>
    </location>
</feature>
<keyword evidence="5" id="KW-0804">Transcription</keyword>
<dbReference type="PROSITE" id="PS50006">
    <property type="entry name" value="FHA_DOMAIN"/>
    <property type="match status" value="1"/>
</dbReference>
<dbReference type="InterPro" id="IPR008984">
    <property type="entry name" value="SMAD_FHA_dom_sf"/>
</dbReference>